<protein>
    <recommendedName>
        <fullName evidence="4">ATP-binding protein</fullName>
    </recommendedName>
</protein>
<dbReference type="Proteomes" id="UP000658127">
    <property type="component" value="Unassembled WGS sequence"/>
</dbReference>
<sequence>MSKIRVFGAAVAAAASISLLGAGVAVAADEPTTGSAEALLSGLTTGTAETDAVAEEPAGSLEGLDLAALLELLSSGSGEAPAE</sequence>
<name>A0ABQ2L0X8_9NOCA</name>
<feature type="signal peptide" evidence="1">
    <location>
        <begin position="1"/>
        <end position="27"/>
    </location>
</feature>
<reference evidence="3" key="1">
    <citation type="journal article" date="2019" name="Int. J. Syst. Evol. Microbiol.">
        <title>The Global Catalogue of Microorganisms (GCM) 10K type strain sequencing project: providing services to taxonomists for standard genome sequencing and annotation.</title>
        <authorList>
            <consortium name="The Broad Institute Genomics Platform"/>
            <consortium name="The Broad Institute Genome Sequencing Center for Infectious Disease"/>
            <person name="Wu L."/>
            <person name="Ma J."/>
        </authorList>
    </citation>
    <scope>NUCLEOTIDE SEQUENCE [LARGE SCALE GENOMIC DNA]</scope>
    <source>
        <strain evidence="3">CGMCC 4.7329</strain>
    </source>
</reference>
<gene>
    <name evidence="2" type="ORF">GCM10011610_66020</name>
</gene>
<comment type="caution">
    <text evidence="2">The sequence shown here is derived from an EMBL/GenBank/DDBJ whole genome shotgun (WGS) entry which is preliminary data.</text>
</comment>
<evidence type="ECO:0000313" key="3">
    <source>
        <dbReference type="Proteomes" id="UP000658127"/>
    </source>
</evidence>
<evidence type="ECO:0000256" key="1">
    <source>
        <dbReference type="SAM" id="SignalP"/>
    </source>
</evidence>
<dbReference type="RefSeq" id="WP_189034418.1">
    <property type="nucleotide sequence ID" value="NZ_BMNE01000012.1"/>
</dbReference>
<proteinExistence type="predicted"/>
<accession>A0ABQ2L0X8</accession>
<evidence type="ECO:0000313" key="2">
    <source>
        <dbReference type="EMBL" id="GGN98766.1"/>
    </source>
</evidence>
<dbReference type="EMBL" id="BMNE01000012">
    <property type="protein sequence ID" value="GGN98766.1"/>
    <property type="molecule type" value="Genomic_DNA"/>
</dbReference>
<organism evidence="2 3">
    <name type="scientific">Nocardia rhizosphaerihabitans</name>
    <dbReference type="NCBI Taxonomy" id="1691570"/>
    <lineage>
        <taxon>Bacteria</taxon>
        <taxon>Bacillati</taxon>
        <taxon>Actinomycetota</taxon>
        <taxon>Actinomycetes</taxon>
        <taxon>Mycobacteriales</taxon>
        <taxon>Nocardiaceae</taxon>
        <taxon>Nocardia</taxon>
    </lineage>
</organism>
<keyword evidence="3" id="KW-1185">Reference proteome</keyword>
<evidence type="ECO:0008006" key="4">
    <source>
        <dbReference type="Google" id="ProtNLM"/>
    </source>
</evidence>
<feature type="chain" id="PRO_5045708712" description="ATP-binding protein" evidence="1">
    <location>
        <begin position="28"/>
        <end position="83"/>
    </location>
</feature>
<keyword evidence="1" id="KW-0732">Signal</keyword>